<sequence>MGYKTMVNELIETLLDFVYPRNIYCILCGEVIEKTESYSLCTTCQEQVKFITSRFCEKCGKPLESMYLPQKCPDCIQNVHYFTKGFSCIEYDDNIKKLVYDLKYHNKRYLAYHMAEMMTARFMKLEWEKPDVIVPIPLHPKKEKERGFNQSALIAKYIGESLDIPVEYRSVLRTKETETQNRLNREERKENLKNAFQIIKSQKFTDKKVLILDDIYTTGSTMDACAKELCKMKPKEIIFMTFATGRNV</sequence>
<dbReference type="InterPro" id="IPR051910">
    <property type="entry name" value="ComF/GntX_DNA_util-trans"/>
</dbReference>
<dbReference type="RefSeq" id="WP_184310941.1">
    <property type="nucleotide sequence ID" value="NZ_JACHEN010000014.1"/>
</dbReference>
<dbReference type="InterPro" id="IPR000836">
    <property type="entry name" value="PRTase_dom"/>
</dbReference>
<protein>
    <submittedName>
        <fullName evidence="4">ComF family protein</fullName>
    </submittedName>
</protein>
<evidence type="ECO:0000259" key="2">
    <source>
        <dbReference type="Pfam" id="PF00156"/>
    </source>
</evidence>
<organism evidence="4 5">
    <name type="scientific">Anaerosolibacter carboniphilus</name>
    <dbReference type="NCBI Taxonomy" id="1417629"/>
    <lineage>
        <taxon>Bacteria</taxon>
        <taxon>Bacillati</taxon>
        <taxon>Bacillota</taxon>
        <taxon>Clostridia</taxon>
        <taxon>Peptostreptococcales</taxon>
        <taxon>Thermotaleaceae</taxon>
        <taxon>Anaerosolibacter</taxon>
    </lineage>
</organism>
<dbReference type="Pfam" id="PF00156">
    <property type="entry name" value="Pribosyltran"/>
    <property type="match status" value="1"/>
</dbReference>
<dbReference type="PANTHER" id="PTHR47505:SF1">
    <property type="entry name" value="DNA UTILIZATION PROTEIN YHGH"/>
    <property type="match status" value="1"/>
</dbReference>
<feature type="domain" description="Phosphoribosyltransferase" evidence="2">
    <location>
        <begin position="117"/>
        <end position="245"/>
    </location>
</feature>
<dbReference type="Pfam" id="PF18912">
    <property type="entry name" value="DZR_2"/>
    <property type="match status" value="1"/>
</dbReference>
<evidence type="ECO:0000313" key="4">
    <source>
        <dbReference type="EMBL" id="MBB6216407.1"/>
    </source>
</evidence>
<accession>A0A841KSL2</accession>
<reference evidence="4 5" key="1">
    <citation type="submission" date="2020-08" db="EMBL/GenBank/DDBJ databases">
        <title>Genomic Encyclopedia of Type Strains, Phase IV (KMG-IV): sequencing the most valuable type-strain genomes for metagenomic binning, comparative biology and taxonomic classification.</title>
        <authorList>
            <person name="Goeker M."/>
        </authorList>
    </citation>
    <scope>NUCLEOTIDE SEQUENCE [LARGE SCALE GENOMIC DNA]</scope>
    <source>
        <strain evidence="4 5">DSM 103526</strain>
    </source>
</reference>
<dbReference type="AlphaFoldDB" id="A0A841KSL2"/>
<dbReference type="CDD" id="cd06223">
    <property type="entry name" value="PRTases_typeI"/>
    <property type="match status" value="1"/>
</dbReference>
<comment type="similarity">
    <text evidence="1">Belongs to the ComF/GntX family.</text>
</comment>
<dbReference type="Gene3D" id="3.40.50.2020">
    <property type="match status" value="1"/>
</dbReference>
<dbReference type="InterPro" id="IPR044005">
    <property type="entry name" value="DZR_2"/>
</dbReference>
<dbReference type="EMBL" id="JACHEN010000014">
    <property type="protein sequence ID" value="MBB6216407.1"/>
    <property type="molecule type" value="Genomic_DNA"/>
</dbReference>
<dbReference type="Proteomes" id="UP000579281">
    <property type="component" value="Unassembled WGS sequence"/>
</dbReference>
<keyword evidence="5" id="KW-1185">Reference proteome</keyword>
<dbReference type="SUPFAM" id="SSF53271">
    <property type="entry name" value="PRTase-like"/>
    <property type="match status" value="1"/>
</dbReference>
<dbReference type="InterPro" id="IPR029057">
    <property type="entry name" value="PRTase-like"/>
</dbReference>
<name>A0A841KSL2_9FIRM</name>
<evidence type="ECO:0000259" key="3">
    <source>
        <dbReference type="Pfam" id="PF18912"/>
    </source>
</evidence>
<feature type="domain" description="Double zinc ribbon" evidence="3">
    <location>
        <begin position="14"/>
        <end position="75"/>
    </location>
</feature>
<gene>
    <name evidence="4" type="ORF">HNQ80_002507</name>
</gene>
<evidence type="ECO:0000256" key="1">
    <source>
        <dbReference type="ARBA" id="ARBA00008007"/>
    </source>
</evidence>
<evidence type="ECO:0000313" key="5">
    <source>
        <dbReference type="Proteomes" id="UP000579281"/>
    </source>
</evidence>
<proteinExistence type="inferred from homology"/>
<dbReference type="PANTHER" id="PTHR47505">
    <property type="entry name" value="DNA UTILIZATION PROTEIN YHGH"/>
    <property type="match status" value="1"/>
</dbReference>
<comment type="caution">
    <text evidence="4">The sequence shown here is derived from an EMBL/GenBank/DDBJ whole genome shotgun (WGS) entry which is preliminary data.</text>
</comment>